<evidence type="ECO:0000259" key="7">
    <source>
        <dbReference type="Pfam" id="PF10672"/>
    </source>
</evidence>
<dbReference type="PANTHER" id="PTHR42873:SF1">
    <property type="entry name" value="S-ADENOSYLMETHIONINE-DEPENDENT METHYLTRANSFERASE DOMAIN-CONTAINING PROTEIN"/>
    <property type="match status" value="1"/>
</dbReference>
<dbReference type="PANTHER" id="PTHR42873">
    <property type="entry name" value="RIBOSOMAL RNA LARGE SUBUNIT METHYLTRANSFERASE"/>
    <property type="match status" value="1"/>
</dbReference>
<evidence type="ECO:0000256" key="2">
    <source>
        <dbReference type="ARBA" id="ARBA00022490"/>
    </source>
</evidence>
<dbReference type="InterPro" id="IPR015947">
    <property type="entry name" value="PUA-like_sf"/>
</dbReference>
<evidence type="ECO:0000256" key="4">
    <source>
        <dbReference type="ARBA" id="ARBA00022679"/>
    </source>
</evidence>
<dbReference type="GO" id="GO:0032259">
    <property type="term" value="P:methylation"/>
    <property type="evidence" value="ECO:0007669"/>
    <property type="project" value="UniProtKB-KW"/>
</dbReference>
<evidence type="ECO:0000259" key="8">
    <source>
        <dbReference type="Pfam" id="PF17785"/>
    </source>
</evidence>
<evidence type="ECO:0000256" key="5">
    <source>
        <dbReference type="ARBA" id="ARBA00022691"/>
    </source>
</evidence>
<comment type="similarity">
    <text evidence="6">Belongs to the methyltransferase superfamily. RlmI family.</text>
</comment>
<protein>
    <submittedName>
        <fullName evidence="9">23S rRNA (Cytosine1962-C5)-methyltransferase</fullName>
    </submittedName>
</protein>
<dbReference type="InterPro" id="IPR029063">
    <property type="entry name" value="SAM-dependent_MTases_sf"/>
</dbReference>
<dbReference type="GO" id="GO:0005737">
    <property type="term" value="C:cytoplasm"/>
    <property type="evidence" value="ECO:0007669"/>
    <property type="project" value="UniProtKB-SubCell"/>
</dbReference>
<organism evidence="9 10">
    <name type="scientific">Neolewinella agarilytica</name>
    <dbReference type="NCBI Taxonomy" id="478744"/>
    <lineage>
        <taxon>Bacteria</taxon>
        <taxon>Pseudomonadati</taxon>
        <taxon>Bacteroidota</taxon>
        <taxon>Saprospiria</taxon>
        <taxon>Saprospirales</taxon>
        <taxon>Lewinellaceae</taxon>
        <taxon>Neolewinella</taxon>
    </lineage>
</organism>
<sequence>MKKVVLLKGRDGALRRRNPWVFSGAISREDDGIEDGEIVAVEAVNGERLGIGHYQHGGIRVRVLHFGEEELPISEILRERLASALDLRAQLGLTADPLTNAYRLVHAAGDGLPGLIVDRYASLVVVQCHSVGMHLLKDDIATAIGELMGDEISTIYDKSANVLPERHPAENGVLLGEEITEVVVLENGRRFRVDVAGGQKTGFFLDQRDNRWLLGSYAKGKSVLNTFCYTGGFSVYALLGDAAQVQSVDLSGSAIELTTDNVSRNGDDAFAARHEAHAADVMEWLKEHAEDDAYDIVVVDPPAFAKNKHKRHKAVQAYKRLNARAMKAIKPGGLLFTFSCSRVVERQLFYDTIVAAGLEAGRECRVLHHLSQGADHPVNLYHQEGEYLKGLVVRVG</sequence>
<keyword evidence="2" id="KW-0963">Cytoplasm</keyword>
<evidence type="ECO:0000313" key="10">
    <source>
        <dbReference type="Proteomes" id="UP000199021"/>
    </source>
</evidence>
<dbReference type="AlphaFoldDB" id="A0A1H9LSB2"/>
<feature type="domain" description="S-adenosylmethionine-dependent methyltransferase" evidence="7">
    <location>
        <begin position="173"/>
        <end position="339"/>
    </location>
</feature>
<feature type="domain" description="RlmI-like PUA" evidence="8">
    <location>
        <begin position="4"/>
        <end position="66"/>
    </location>
</feature>
<dbReference type="InterPro" id="IPR019614">
    <property type="entry name" value="SAM-dep_methyl-trfase"/>
</dbReference>
<dbReference type="SUPFAM" id="SSF88697">
    <property type="entry name" value="PUA domain-like"/>
    <property type="match status" value="1"/>
</dbReference>
<dbReference type="OrthoDB" id="9805492at2"/>
<dbReference type="CDD" id="cd02440">
    <property type="entry name" value="AdoMet_MTases"/>
    <property type="match status" value="1"/>
</dbReference>
<dbReference type="Pfam" id="PF10672">
    <property type="entry name" value="Methyltrans_SAM"/>
    <property type="match status" value="1"/>
</dbReference>
<keyword evidence="3 9" id="KW-0489">Methyltransferase</keyword>
<dbReference type="Gene3D" id="3.30.750.80">
    <property type="entry name" value="RNA methyltransferase domain (HRMD) like"/>
    <property type="match status" value="1"/>
</dbReference>
<dbReference type="Gene3D" id="3.40.50.150">
    <property type="entry name" value="Vaccinia Virus protein VP39"/>
    <property type="match status" value="1"/>
</dbReference>
<comment type="subcellular location">
    <subcellularLocation>
        <location evidence="1">Cytoplasm</location>
    </subcellularLocation>
</comment>
<dbReference type="InterPro" id="IPR041532">
    <property type="entry name" value="RlmI-like_PUA"/>
</dbReference>
<keyword evidence="10" id="KW-1185">Reference proteome</keyword>
<dbReference type="Pfam" id="PF17785">
    <property type="entry name" value="PUA_3"/>
    <property type="match status" value="1"/>
</dbReference>
<evidence type="ECO:0000313" key="9">
    <source>
        <dbReference type="EMBL" id="SER14361.1"/>
    </source>
</evidence>
<dbReference type="InterPro" id="IPR036974">
    <property type="entry name" value="PUA_sf"/>
</dbReference>
<evidence type="ECO:0000256" key="6">
    <source>
        <dbReference type="ARBA" id="ARBA00038091"/>
    </source>
</evidence>
<name>A0A1H9LSB2_9BACT</name>
<proteinExistence type="inferred from homology"/>
<dbReference type="GO" id="GO:0008168">
    <property type="term" value="F:methyltransferase activity"/>
    <property type="evidence" value="ECO:0007669"/>
    <property type="project" value="UniProtKB-KW"/>
</dbReference>
<dbReference type="FunCoup" id="A0A1H9LSB2">
    <property type="interactions" value="221"/>
</dbReference>
<dbReference type="CDD" id="cd21153">
    <property type="entry name" value="PUA_RlmI"/>
    <property type="match status" value="1"/>
</dbReference>
<dbReference type="PROSITE" id="PS50890">
    <property type="entry name" value="PUA"/>
    <property type="match status" value="1"/>
</dbReference>
<reference evidence="10" key="1">
    <citation type="submission" date="2016-10" db="EMBL/GenBank/DDBJ databases">
        <authorList>
            <person name="Varghese N."/>
            <person name="Submissions S."/>
        </authorList>
    </citation>
    <scope>NUCLEOTIDE SEQUENCE [LARGE SCALE GENOMIC DNA]</scope>
    <source>
        <strain evidence="10">DSM 24740</strain>
    </source>
</reference>
<dbReference type="GO" id="GO:0003723">
    <property type="term" value="F:RNA binding"/>
    <property type="evidence" value="ECO:0007669"/>
    <property type="project" value="InterPro"/>
</dbReference>
<accession>A0A1H9LSB2</accession>
<evidence type="ECO:0000256" key="3">
    <source>
        <dbReference type="ARBA" id="ARBA00022603"/>
    </source>
</evidence>
<keyword evidence="4 9" id="KW-0808">Transferase</keyword>
<dbReference type="EMBL" id="FOFB01000025">
    <property type="protein sequence ID" value="SER14361.1"/>
    <property type="molecule type" value="Genomic_DNA"/>
</dbReference>
<dbReference type="InParanoid" id="A0A1H9LSB2"/>
<evidence type="ECO:0000256" key="1">
    <source>
        <dbReference type="ARBA" id="ARBA00004496"/>
    </source>
</evidence>
<dbReference type="CDD" id="cd11572">
    <property type="entry name" value="RlmI_M_like"/>
    <property type="match status" value="1"/>
</dbReference>
<keyword evidence="5" id="KW-0949">S-adenosyl-L-methionine</keyword>
<dbReference type="SUPFAM" id="SSF53335">
    <property type="entry name" value="S-adenosyl-L-methionine-dependent methyltransferases"/>
    <property type="match status" value="1"/>
</dbReference>
<dbReference type="RefSeq" id="WP_090171827.1">
    <property type="nucleotide sequence ID" value="NZ_FOFB01000025.1"/>
</dbReference>
<dbReference type="Proteomes" id="UP000199021">
    <property type="component" value="Unassembled WGS sequence"/>
</dbReference>
<gene>
    <name evidence="9" type="ORF">SAMN05444359_12555</name>
</gene>
<dbReference type="Gene3D" id="2.30.130.10">
    <property type="entry name" value="PUA domain"/>
    <property type="match status" value="1"/>
</dbReference>